<sequence length="96" mass="10554">MCGRTGPTPFNASVARRWSNCQGSNETLWQSTREKSMSFLNSTIAHFVDQITSLWDLLMLKTSAALDASSDGPEAILCHLTIPQDLKISRATQPCP</sequence>
<dbReference type="InParanoid" id="W4K8C4"/>
<evidence type="ECO:0000313" key="1">
    <source>
        <dbReference type="EMBL" id="ETW82009.1"/>
    </source>
</evidence>
<dbReference type="KEGG" id="hir:HETIRDRAFT_169013"/>
<dbReference type="EMBL" id="KI925458">
    <property type="protein sequence ID" value="ETW82009.1"/>
    <property type="molecule type" value="Genomic_DNA"/>
</dbReference>
<name>W4K8C4_HETIT</name>
<evidence type="ECO:0000313" key="2">
    <source>
        <dbReference type="Proteomes" id="UP000030671"/>
    </source>
</evidence>
<dbReference type="HOGENOM" id="CLU_2359993_0_0_1"/>
<dbReference type="GeneID" id="20668196"/>
<keyword evidence="2" id="KW-1185">Reference proteome</keyword>
<accession>W4K8C4</accession>
<dbReference type="RefSeq" id="XP_009546593.1">
    <property type="nucleotide sequence ID" value="XM_009548298.1"/>
</dbReference>
<organism evidence="1 2">
    <name type="scientific">Heterobasidion irregulare (strain TC 32-1)</name>
    <dbReference type="NCBI Taxonomy" id="747525"/>
    <lineage>
        <taxon>Eukaryota</taxon>
        <taxon>Fungi</taxon>
        <taxon>Dikarya</taxon>
        <taxon>Basidiomycota</taxon>
        <taxon>Agaricomycotina</taxon>
        <taxon>Agaricomycetes</taxon>
        <taxon>Russulales</taxon>
        <taxon>Bondarzewiaceae</taxon>
        <taxon>Heterobasidion</taxon>
        <taxon>Heterobasidion annosum species complex</taxon>
    </lineage>
</organism>
<proteinExistence type="predicted"/>
<gene>
    <name evidence="1" type="ORF">HETIRDRAFT_169013</name>
</gene>
<reference evidence="1 2" key="1">
    <citation type="journal article" date="2012" name="New Phytol.">
        <title>Insight into trade-off between wood decay and parasitism from the genome of a fungal forest pathogen.</title>
        <authorList>
            <person name="Olson A."/>
            <person name="Aerts A."/>
            <person name="Asiegbu F."/>
            <person name="Belbahri L."/>
            <person name="Bouzid O."/>
            <person name="Broberg A."/>
            <person name="Canback B."/>
            <person name="Coutinho P.M."/>
            <person name="Cullen D."/>
            <person name="Dalman K."/>
            <person name="Deflorio G."/>
            <person name="van Diepen L.T."/>
            <person name="Dunand C."/>
            <person name="Duplessis S."/>
            <person name="Durling M."/>
            <person name="Gonthier P."/>
            <person name="Grimwood J."/>
            <person name="Fossdal C.G."/>
            <person name="Hansson D."/>
            <person name="Henrissat B."/>
            <person name="Hietala A."/>
            <person name="Himmelstrand K."/>
            <person name="Hoffmeister D."/>
            <person name="Hogberg N."/>
            <person name="James T.Y."/>
            <person name="Karlsson M."/>
            <person name="Kohler A."/>
            <person name="Kues U."/>
            <person name="Lee Y.H."/>
            <person name="Lin Y.C."/>
            <person name="Lind M."/>
            <person name="Lindquist E."/>
            <person name="Lombard V."/>
            <person name="Lucas S."/>
            <person name="Lunden K."/>
            <person name="Morin E."/>
            <person name="Murat C."/>
            <person name="Park J."/>
            <person name="Raffaello T."/>
            <person name="Rouze P."/>
            <person name="Salamov A."/>
            <person name="Schmutz J."/>
            <person name="Solheim H."/>
            <person name="Stahlberg J."/>
            <person name="Velez H."/>
            <person name="de Vries R.P."/>
            <person name="Wiebenga A."/>
            <person name="Woodward S."/>
            <person name="Yakovlev I."/>
            <person name="Garbelotto M."/>
            <person name="Martin F."/>
            <person name="Grigoriev I.V."/>
            <person name="Stenlid J."/>
        </authorList>
    </citation>
    <scope>NUCLEOTIDE SEQUENCE [LARGE SCALE GENOMIC DNA]</scope>
    <source>
        <strain evidence="1 2">TC 32-1</strain>
    </source>
</reference>
<dbReference type="Proteomes" id="UP000030671">
    <property type="component" value="Unassembled WGS sequence"/>
</dbReference>
<dbReference type="AlphaFoldDB" id="W4K8C4"/>
<protein>
    <submittedName>
        <fullName evidence="1">Uncharacterized protein</fullName>
    </submittedName>
</protein>